<reference evidence="3 4" key="1">
    <citation type="submission" date="2019-12" db="EMBL/GenBank/DDBJ databases">
        <authorList>
            <person name="Alioto T."/>
            <person name="Alioto T."/>
            <person name="Gomez Garrido J."/>
        </authorList>
    </citation>
    <scope>NUCLEOTIDE SEQUENCE [LARGE SCALE GENOMIC DNA]</scope>
</reference>
<feature type="compositionally biased region" description="Acidic residues" evidence="1">
    <location>
        <begin position="21"/>
        <end position="32"/>
    </location>
</feature>
<keyword evidence="4" id="KW-1185">Reference proteome</keyword>
<feature type="compositionally biased region" description="Low complexity" evidence="1">
    <location>
        <begin position="35"/>
        <end position="44"/>
    </location>
</feature>
<evidence type="ECO:0000256" key="1">
    <source>
        <dbReference type="SAM" id="MobiDB-lite"/>
    </source>
</evidence>
<dbReference type="AlphaFoldDB" id="A0A8S0VDZ1"/>
<name>A0A8S0VDZ1_OLEEU</name>
<dbReference type="Gramene" id="OE9A089627T1">
    <property type="protein sequence ID" value="OE9A089627C1"/>
    <property type="gene ID" value="OE9A089627"/>
</dbReference>
<comment type="caution">
    <text evidence="3">The sequence shown here is derived from an EMBL/GenBank/DDBJ whole genome shotgun (WGS) entry which is preliminary data.</text>
</comment>
<protein>
    <submittedName>
        <fullName evidence="3">Uncharacterized protein</fullName>
    </submittedName>
</protein>
<gene>
    <name evidence="3" type="ORF">OLEA9_A089627</name>
</gene>
<evidence type="ECO:0000313" key="3">
    <source>
        <dbReference type="EMBL" id="CAA3028779.1"/>
    </source>
</evidence>
<accession>A0A8S0VDZ1</accession>
<feature type="compositionally biased region" description="Polar residues" evidence="1">
    <location>
        <begin position="45"/>
        <end position="70"/>
    </location>
</feature>
<keyword evidence="2" id="KW-1133">Transmembrane helix</keyword>
<evidence type="ECO:0000256" key="2">
    <source>
        <dbReference type="SAM" id="Phobius"/>
    </source>
</evidence>
<proteinExistence type="predicted"/>
<feature type="transmembrane region" description="Helical" evidence="2">
    <location>
        <begin position="94"/>
        <end position="111"/>
    </location>
</feature>
<dbReference type="Proteomes" id="UP000594638">
    <property type="component" value="Unassembled WGS sequence"/>
</dbReference>
<evidence type="ECO:0000313" key="4">
    <source>
        <dbReference type="Proteomes" id="UP000594638"/>
    </source>
</evidence>
<organism evidence="3 4">
    <name type="scientific">Olea europaea subsp. europaea</name>
    <dbReference type="NCBI Taxonomy" id="158383"/>
    <lineage>
        <taxon>Eukaryota</taxon>
        <taxon>Viridiplantae</taxon>
        <taxon>Streptophyta</taxon>
        <taxon>Embryophyta</taxon>
        <taxon>Tracheophyta</taxon>
        <taxon>Spermatophyta</taxon>
        <taxon>Magnoliopsida</taxon>
        <taxon>eudicotyledons</taxon>
        <taxon>Gunneridae</taxon>
        <taxon>Pentapetalae</taxon>
        <taxon>asterids</taxon>
        <taxon>lamiids</taxon>
        <taxon>Lamiales</taxon>
        <taxon>Oleaceae</taxon>
        <taxon>Oleeae</taxon>
        <taxon>Olea</taxon>
    </lineage>
</organism>
<dbReference type="EMBL" id="CACTIH010009270">
    <property type="protein sequence ID" value="CAA3028779.1"/>
    <property type="molecule type" value="Genomic_DNA"/>
</dbReference>
<keyword evidence="2" id="KW-0472">Membrane</keyword>
<keyword evidence="2" id="KW-0812">Transmembrane</keyword>
<feature type="region of interest" description="Disordered" evidence="1">
    <location>
        <begin position="1"/>
        <end position="79"/>
    </location>
</feature>
<feature type="compositionally biased region" description="Polar residues" evidence="1">
    <location>
        <begin position="7"/>
        <end position="19"/>
    </location>
</feature>
<sequence length="119" mass="13245">MIDYDGTISSKSDASGKQNNQDDEFSDSEGEESSSRSTMDHTSSAAKNASYPNSGNSVERMSSTTNQTEQLALGNEEPANSHSNAFLFRTWTPMLLRLLLQMLLFSILEIMKIMRVNKQ</sequence>